<dbReference type="AlphaFoldDB" id="A0A8H7YQR8"/>
<dbReference type="VEuPathDB" id="FungiDB:I7I52_05760"/>
<proteinExistence type="predicted"/>
<comment type="caution">
    <text evidence="1">The sequence shown here is derived from an EMBL/GenBank/DDBJ whole genome shotgun (WGS) entry which is preliminary data.</text>
</comment>
<reference evidence="1 2" key="1">
    <citation type="submission" date="2021-01" db="EMBL/GenBank/DDBJ databases">
        <title>Chromosome-level genome assembly of a human fungal pathogen reveals clustering of transcriptionally co-regulated genes.</title>
        <authorList>
            <person name="Voorhies M."/>
            <person name="Cohen S."/>
            <person name="Shea T.P."/>
            <person name="Petrus S."/>
            <person name="Munoz J.F."/>
            <person name="Poplawski S."/>
            <person name="Goldman W.E."/>
            <person name="Michael T."/>
            <person name="Cuomo C.A."/>
            <person name="Sil A."/>
            <person name="Beyhan S."/>
        </authorList>
    </citation>
    <scope>NUCLEOTIDE SEQUENCE [LARGE SCALE GENOMIC DNA]</scope>
    <source>
        <strain evidence="1 2">G184AR</strain>
    </source>
</reference>
<evidence type="ECO:0000313" key="1">
    <source>
        <dbReference type="EMBL" id="KAG5295481.1"/>
    </source>
</evidence>
<dbReference type="Proteomes" id="UP000670092">
    <property type="component" value="Unassembled WGS sequence"/>
</dbReference>
<gene>
    <name evidence="1" type="ORF">I7I52_05760</name>
</gene>
<organism evidence="1 2">
    <name type="scientific">Ajellomyces capsulatus</name>
    <name type="common">Darling's disease fungus</name>
    <name type="synonym">Histoplasma capsulatum</name>
    <dbReference type="NCBI Taxonomy" id="5037"/>
    <lineage>
        <taxon>Eukaryota</taxon>
        <taxon>Fungi</taxon>
        <taxon>Dikarya</taxon>
        <taxon>Ascomycota</taxon>
        <taxon>Pezizomycotina</taxon>
        <taxon>Eurotiomycetes</taxon>
        <taxon>Eurotiomycetidae</taxon>
        <taxon>Onygenales</taxon>
        <taxon>Ajellomycetaceae</taxon>
        <taxon>Histoplasma</taxon>
    </lineage>
</organism>
<name>A0A8H7YQR8_AJECA</name>
<evidence type="ECO:0000313" key="2">
    <source>
        <dbReference type="Proteomes" id="UP000670092"/>
    </source>
</evidence>
<accession>A0A8H7YQR8</accession>
<sequence>MNPVSSATGVSLPQGYVDGQMALPDCSLPSPFAATRARSRGSCEHGLDSREYSTIALCMGLVSYIP</sequence>
<dbReference type="EMBL" id="JAEVHI010000003">
    <property type="protein sequence ID" value="KAG5295481.1"/>
    <property type="molecule type" value="Genomic_DNA"/>
</dbReference>
<protein>
    <submittedName>
        <fullName evidence="1">Uncharacterized protein</fullName>
    </submittedName>
</protein>